<dbReference type="PROSITE" id="PS50082">
    <property type="entry name" value="WD_REPEATS_2"/>
    <property type="match status" value="1"/>
</dbReference>
<reference evidence="5" key="1">
    <citation type="journal article" date="2023" name="BMC Genomics">
        <title>Chromosome-level genome assemblies of Cutaneotrichosporon spp. (Trichosporonales, Basidiomycota) reveal imbalanced evolution between nucleotide sequences and chromosome synteny.</title>
        <authorList>
            <person name="Kobayashi Y."/>
            <person name="Kayamori A."/>
            <person name="Aoki K."/>
            <person name="Shiwa Y."/>
            <person name="Matsutani M."/>
            <person name="Fujita N."/>
            <person name="Sugita T."/>
            <person name="Iwasaki W."/>
            <person name="Tanaka N."/>
            <person name="Takashima M."/>
        </authorList>
    </citation>
    <scope>NUCLEOTIDE SEQUENCE</scope>
    <source>
        <strain evidence="5">HIS019</strain>
    </source>
</reference>
<keyword evidence="2" id="KW-0677">Repeat</keyword>
<dbReference type="KEGG" id="ccac:CcaHIS019_0202140"/>
<accession>A0AA48L1G0</accession>
<dbReference type="AlphaFoldDB" id="A0AA48L1G0"/>
<organism evidence="5 6">
    <name type="scientific">Cutaneotrichosporon cavernicola</name>
    <dbReference type="NCBI Taxonomy" id="279322"/>
    <lineage>
        <taxon>Eukaryota</taxon>
        <taxon>Fungi</taxon>
        <taxon>Dikarya</taxon>
        <taxon>Basidiomycota</taxon>
        <taxon>Agaricomycotina</taxon>
        <taxon>Tremellomycetes</taxon>
        <taxon>Trichosporonales</taxon>
        <taxon>Trichosporonaceae</taxon>
        <taxon>Cutaneotrichosporon</taxon>
    </lineage>
</organism>
<dbReference type="RefSeq" id="XP_060454118.1">
    <property type="nucleotide sequence ID" value="XM_060597201.1"/>
</dbReference>
<name>A0AA48L1G0_9TREE</name>
<feature type="compositionally biased region" description="Acidic residues" evidence="4">
    <location>
        <begin position="387"/>
        <end position="401"/>
    </location>
</feature>
<dbReference type="PROSITE" id="PS00678">
    <property type="entry name" value="WD_REPEATS_1"/>
    <property type="match status" value="1"/>
</dbReference>
<evidence type="ECO:0008006" key="7">
    <source>
        <dbReference type="Google" id="ProtNLM"/>
    </source>
</evidence>
<evidence type="ECO:0000313" key="6">
    <source>
        <dbReference type="Proteomes" id="UP001233271"/>
    </source>
</evidence>
<dbReference type="EMBL" id="AP028213">
    <property type="protein sequence ID" value="BEI88852.1"/>
    <property type="molecule type" value="Genomic_DNA"/>
</dbReference>
<keyword evidence="1 3" id="KW-0853">WD repeat</keyword>
<keyword evidence="6" id="KW-1185">Reference proteome</keyword>
<dbReference type="InterPro" id="IPR036322">
    <property type="entry name" value="WD40_repeat_dom_sf"/>
</dbReference>
<dbReference type="Gene3D" id="2.130.10.10">
    <property type="entry name" value="YVTN repeat-like/Quinoprotein amine dehydrogenase"/>
    <property type="match status" value="1"/>
</dbReference>
<evidence type="ECO:0000313" key="5">
    <source>
        <dbReference type="EMBL" id="BEI88852.1"/>
    </source>
</evidence>
<dbReference type="SMART" id="SM00320">
    <property type="entry name" value="WD40"/>
    <property type="match status" value="4"/>
</dbReference>
<proteinExistence type="predicted"/>
<feature type="region of interest" description="Disordered" evidence="4">
    <location>
        <begin position="371"/>
        <end position="430"/>
    </location>
</feature>
<dbReference type="Proteomes" id="UP001233271">
    <property type="component" value="Chromosome 2"/>
</dbReference>
<dbReference type="InterPro" id="IPR001680">
    <property type="entry name" value="WD40_rpt"/>
</dbReference>
<dbReference type="Pfam" id="PF00400">
    <property type="entry name" value="WD40"/>
    <property type="match status" value="2"/>
</dbReference>
<feature type="compositionally biased region" description="Acidic residues" evidence="4">
    <location>
        <begin position="409"/>
        <end position="418"/>
    </location>
</feature>
<evidence type="ECO:0000256" key="2">
    <source>
        <dbReference type="ARBA" id="ARBA00022737"/>
    </source>
</evidence>
<protein>
    <recommendedName>
        <fullName evidence="7">WD40 repeat-like protein</fullName>
    </recommendedName>
</protein>
<dbReference type="PANTHER" id="PTHR22889:SF0">
    <property type="entry name" value="WD REPEAT-CONTAINING PROTEIN 89"/>
    <property type="match status" value="1"/>
</dbReference>
<dbReference type="GeneID" id="85492723"/>
<evidence type="ECO:0000256" key="3">
    <source>
        <dbReference type="PROSITE-ProRule" id="PRU00221"/>
    </source>
</evidence>
<gene>
    <name evidence="5" type="ORF">CcaverHIS019_0202140</name>
</gene>
<evidence type="ECO:0000256" key="1">
    <source>
        <dbReference type="ARBA" id="ARBA00022574"/>
    </source>
</evidence>
<dbReference type="PANTHER" id="PTHR22889">
    <property type="entry name" value="WD REPEAT-CONTAINING PROTEIN 89"/>
    <property type="match status" value="1"/>
</dbReference>
<dbReference type="InterPro" id="IPR015943">
    <property type="entry name" value="WD40/YVTN_repeat-like_dom_sf"/>
</dbReference>
<dbReference type="SUPFAM" id="SSF50978">
    <property type="entry name" value="WD40 repeat-like"/>
    <property type="match status" value="1"/>
</dbReference>
<feature type="repeat" description="WD" evidence="3">
    <location>
        <begin position="330"/>
        <end position="371"/>
    </location>
</feature>
<dbReference type="InterPro" id="IPR019775">
    <property type="entry name" value="WD40_repeat_CS"/>
</dbReference>
<dbReference type="InterPro" id="IPR039328">
    <property type="entry name" value="WDR89"/>
</dbReference>
<sequence length="430" mass="45988">MPPAPPVAFATLAAPLPSNPPVRGITPSSNHLVLRHGTEFITIADNQTLQAVERLERHTGQVTSVTAERGSIWSAGLDALVVQWDERSRRPAAEIKAFIKHPLPITALATHDLDNLVIAGTGSDSLIIFWDTRNTSEPAYTQATHGDDVTHLSLLPPTAKWTAKPEPLPSQLLLSGSKDGTVALSDLRLPGGEEGDAALVAAAEWGAVEAAGAYEWKGGMRVWARGDGVAGWNIVEGEEGGLEFVDQTEVKFEKKSLKTPDNGPSIAHPAEQERPYPAAIRINYLSAALPSMGVSRGGVPILGAGTDDGDIVLLHSGSTPTAFLMSGPEGRGHKGPVRAMHYATFDEALYTGSEDGVLAGWNLASIPRLVVGDPEVDDDGGDGREDIDSEDESEIESTTTEESDRSDRSDDESEDEEDMWGRRPVYGRER</sequence>
<evidence type="ECO:0000256" key="4">
    <source>
        <dbReference type="SAM" id="MobiDB-lite"/>
    </source>
</evidence>